<reference evidence="2" key="2">
    <citation type="submission" date="2025-09" db="UniProtKB">
        <authorList>
            <consortium name="Ensembl"/>
        </authorList>
    </citation>
    <scope>IDENTIFICATION</scope>
</reference>
<dbReference type="Proteomes" id="UP000594220">
    <property type="component" value="Unplaced"/>
</dbReference>
<dbReference type="AlphaFoldDB" id="A0A7M4FXU3"/>
<organism evidence="2 3">
    <name type="scientific">Crocodylus porosus</name>
    <name type="common">Saltwater crocodile</name>
    <name type="synonym">Estuarine crocodile</name>
    <dbReference type="NCBI Taxonomy" id="8502"/>
    <lineage>
        <taxon>Eukaryota</taxon>
        <taxon>Metazoa</taxon>
        <taxon>Chordata</taxon>
        <taxon>Craniata</taxon>
        <taxon>Vertebrata</taxon>
        <taxon>Euteleostomi</taxon>
        <taxon>Archelosauria</taxon>
        <taxon>Archosauria</taxon>
        <taxon>Crocodylia</taxon>
        <taxon>Longirostres</taxon>
        <taxon>Crocodylidae</taxon>
        <taxon>Crocodylus</taxon>
    </lineage>
</organism>
<keyword evidence="3" id="KW-1185">Reference proteome</keyword>
<dbReference type="Ensembl" id="ENSCPRT00005017653.1">
    <property type="protein sequence ID" value="ENSCPRP00005015039.1"/>
    <property type="gene ID" value="ENSCPRG00005010556.1"/>
</dbReference>
<evidence type="ECO:0000313" key="3">
    <source>
        <dbReference type="Proteomes" id="UP000594220"/>
    </source>
</evidence>
<evidence type="ECO:0000256" key="1">
    <source>
        <dbReference type="SAM" id="MobiDB-lite"/>
    </source>
</evidence>
<name>A0A7M4FXU3_CROPO</name>
<reference evidence="2" key="1">
    <citation type="submission" date="2025-08" db="UniProtKB">
        <authorList>
            <consortium name="Ensembl"/>
        </authorList>
    </citation>
    <scope>IDENTIFICATION</scope>
</reference>
<proteinExistence type="predicted"/>
<feature type="region of interest" description="Disordered" evidence="1">
    <location>
        <begin position="31"/>
        <end position="54"/>
    </location>
</feature>
<evidence type="ECO:0000313" key="2">
    <source>
        <dbReference type="Ensembl" id="ENSCPRP00005015039.1"/>
    </source>
</evidence>
<sequence>PYHTCTTTLLDTTSASCARCFDPVTPRCGGPETFPRRGTFGPDTTRPGQPRKLPSPIRLRARACSVALSSHVISLTDICILIGKELLPGLIWAKTVPAPRTC</sequence>
<protein>
    <submittedName>
        <fullName evidence="2">Uncharacterized protein</fullName>
    </submittedName>
</protein>
<accession>A0A7M4FXU3</accession>